<evidence type="ECO:0000313" key="5">
    <source>
        <dbReference type="Proteomes" id="UP000683557"/>
    </source>
</evidence>
<dbReference type="InterPro" id="IPR014345">
    <property type="entry name" value="XrtA_polysacc_chain"/>
</dbReference>
<gene>
    <name evidence="4" type="ORF">KP004_11495</name>
</gene>
<feature type="domain" description="Tyrosine-protein kinase G-rich" evidence="3">
    <location>
        <begin position="323"/>
        <end position="399"/>
    </location>
</feature>
<name>A0ABX8JE08_9BACT</name>
<dbReference type="PANTHER" id="PTHR32309">
    <property type="entry name" value="TYROSINE-PROTEIN KINASE"/>
    <property type="match status" value="1"/>
</dbReference>
<feature type="transmembrane region" description="Helical" evidence="2">
    <location>
        <begin position="440"/>
        <end position="459"/>
    </location>
</feature>
<dbReference type="InterPro" id="IPR032807">
    <property type="entry name" value="GNVR"/>
</dbReference>
<feature type="transmembrane region" description="Helical" evidence="2">
    <location>
        <begin position="10"/>
        <end position="29"/>
    </location>
</feature>
<dbReference type="InterPro" id="IPR050445">
    <property type="entry name" value="Bact_polysacc_biosynth/exp"/>
</dbReference>
<dbReference type="EMBL" id="CP076723">
    <property type="protein sequence ID" value="QWV95702.1"/>
    <property type="molecule type" value="Genomic_DNA"/>
</dbReference>
<sequence>MQLVARHKELYVLCALVIMTVVFAVSYLLPRKYESSSTVFIEKNVISELVKGITVTPSMEDTINVLTYAITSRALLTKTMESLDMNLGKEANNEELIKELQKNITVKVKEKNNLFIISFVHSDPRISRDFVNTLVRLYIEQNTSSKRGESYDATKFLSEQISAFNVKLQKAENDLNAYKREKGGIISIDEGKLFEEINLAQQKLYDLELRRRQLEGMRQATRKANDPLQSKLLALQKRLDDLRVQYTDSYPEVLTVKSDIETVKEQLKARKGAEPQPLDPQELAKIESEVTALKNAEAGLRRYISQSKQTLQSIPTAKAGLAKLEVERENQKKIYDQLYSRHGQSEVSKQMEVQDKSTTFRIVDPAVLPVKPSSPNRLIIMLAGILAGVAGGLGFLALRDQLDGSVKEVSMVKGLGVPVLAVVPRMLDLPQALKLRRRSLRIFAGAALYFLLLLVFPAMELLDLPYMDRLLDHLAPVSQGIKGMMH</sequence>
<dbReference type="NCBIfam" id="TIGR03007">
    <property type="entry name" value="pepcterm_ChnLen"/>
    <property type="match status" value="1"/>
</dbReference>
<organism evidence="4 5">
    <name type="scientific">Geomonas oryzisoli</name>
    <dbReference type="NCBI Taxonomy" id="2847992"/>
    <lineage>
        <taxon>Bacteria</taxon>
        <taxon>Pseudomonadati</taxon>
        <taxon>Thermodesulfobacteriota</taxon>
        <taxon>Desulfuromonadia</taxon>
        <taxon>Geobacterales</taxon>
        <taxon>Geobacteraceae</taxon>
        <taxon>Geomonas</taxon>
    </lineage>
</organism>
<evidence type="ECO:0000259" key="3">
    <source>
        <dbReference type="Pfam" id="PF13807"/>
    </source>
</evidence>
<evidence type="ECO:0000313" key="4">
    <source>
        <dbReference type="EMBL" id="QWV95702.1"/>
    </source>
</evidence>
<dbReference type="PANTHER" id="PTHR32309:SF13">
    <property type="entry name" value="FERRIC ENTEROBACTIN TRANSPORT PROTEIN FEPE"/>
    <property type="match status" value="1"/>
</dbReference>
<evidence type="ECO:0000256" key="2">
    <source>
        <dbReference type="SAM" id="Phobius"/>
    </source>
</evidence>
<keyword evidence="1" id="KW-0175">Coiled coil</keyword>
<feature type="transmembrane region" description="Helical" evidence="2">
    <location>
        <begin position="378"/>
        <end position="398"/>
    </location>
</feature>
<dbReference type="Pfam" id="PF13807">
    <property type="entry name" value="GNVR"/>
    <property type="match status" value="1"/>
</dbReference>
<protein>
    <submittedName>
        <fullName evidence="4">Chain-length determining protein</fullName>
    </submittedName>
</protein>
<keyword evidence="5" id="KW-1185">Reference proteome</keyword>
<keyword evidence="2" id="KW-1133">Transmembrane helix</keyword>
<accession>A0ABX8JE08</accession>
<keyword evidence="2" id="KW-0472">Membrane</keyword>
<dbReference type="Proteomes" id="UP000683557">
    <property type="component" value="Chromosome"/>
</dbReference>
<evidence type="ECO:0000256" key="1">
    <source>
        <dbReference type="SAM" id="Coils"/>
    </source>
</evidence>
<keyword evidence="2" id="KW-0812">Transmembrane</keyword>
<proteinExistence type="predicted"/>
<reference evidence="4 5" key="1">
    <citation type="submission" date="2021-06" db="EMBL/GenBank/DDBJ databases">
        <title>Gemonas diversity in paddy soil.</title>
        <authorList>
            <person name="Liu G."/>
        </authorList>
    </citation>
    <scope>NUCLEOTIDE SEQUENCE [LARGE SCALE GENOMIC DNA]</scope>
    <source>
        <strain evidence="4 5">RG10</strain>
    </source>
</reference>
<feature type="coiled-coil region" evidence="1">
    <location>
        <begin position="161"/>
        <end position="217"/>
    </location>
</feature>